<reference evidence="2" key="1">
    <citation type="submission" date="2018-09" db="EMBL/GenBank/DDBJ databases">
        <title>Resistance of ancient and modern Acinetobacter lwoffii strains to heavy metals and arsenic revealed by genome analysis.</title>
        <authorList>
            <person name="Mindlin S."/>
            <person name="Petrenko A."/>
            <person name="Kurakov A."/>
            <person name="Beletsky A."/>
            <person name="Mardanov A."/>
            <person name="Petrova M."/>
        </authorList>
    </citation>
    <scope>NUCLEOTIDE SEQUENCE</scope>
    <source>
        <strain evidence="2">ED9-5a</strain>
        <plasmid evidence="2">pALWED3.6</plasmid>
    </source>
</reference>
<gene>
    <name evidence="2" type="ORF">ABALW_D0060</name>
</gene>
<protein>
    <recommendedName>
        <fullName evidence="1">AbiTii domain-containing protein</fullName>
    </recommendedName>
</protein>
<geneLocation type="plasmid" evidence="2">
    <name>pALWED3.6</name>
</geneLocation>
<dbReference type="InterPro" id="IPR041304">
    <property type="entry name" value="AbiTii"/>
</dbReference>
<dbReference type="AlphaFoldDB" id="A0A385L106"/>
<evidence type="ECO:0000313" key="2">
    <source>
        <dbReference type="EMBL" id="AYA01291.1"/>
    </source>
</evidence>
<accession>A0A385L106</accession>
<name>A0A385L106_ACILW</name>
<feature type="domain" description="AbiTii" evidence="1">
    <location>
        <begin position="13"/>
        <end position="69"/>
    </location>
</feature>
<dbReference type="Pfam" id="PF18864">
    <property type="entry name" value="AbiTii"/>
    <property type="match status" value="1"/>
</dbReference>
<proteinExistence type="predicted"/>
<evidence type="ECO:0000259" key="1">
    <source>
        <dbReference type="Pfam" id="PF18864"/>
    </source>
</evidence>
<dbReference type="RefSeq" id="WP_159373118.1">
    <property type="nucleotide sequence ID" value="NZ_CP032290.2"/>
</dbReference>
<organism evidence="2">
    <name type="scientific">Acinetobacter lwoffii</name>
    <dbReference type="NCBI Taxonomy" id="28090"/>
    <lineage>
        <taxon>Bacteria</taxon>
        <taxon>Pseudomonadati</taxon>
        <taxon>Pseudomonadota</taxon>
        <taxon>Gammaproteobacteria</taxon>
        <taxon>Moraxellales</taxon>
        <taxon>Moraxellaceae</taxon>
        <taxon>Acinetobacter</taxon>
    </lineage>
</organism>
<dbReference type="EMBL" id="CP032290">
    <property type="protein sequence ID" value="AYA01291.1"/>
    <property type="molecule type" value="Genomic_DNA"/>
</dbReference>
<sequence length="351" mass="39610">MQVNQESLNETLKLSEEIISNIELSTSSLSNCALKASRLARLLNEFDYQRIFIFESSGYPSSPNGLTPDIWDLCKKAGRVFIDKDGEGKTVEKAKLGSIGAMEIELEAMKDSLKIAHDPNVSISSANPNQFVSSGGTSNFLERKSLRDGISTNSQFLTKRQAFVYEYVSNKYYELKYSKITSDIFSRTRKFVDGKIGDLVPLSAQKFASVYENLTSENSEDWSNAVHSCRRILQDTADVIYPAREDKTINLDNGKTKIIKLGVDNYINRIIAYVDEQSDSKRFEEIVGSQMKYLGERLDAIFKAAQKGSHDIITSRQEADRYVIYTYLIVGDLLSLVELQKTLPISDKDFR</sequence>
<keyword evidence="2" id="KW-0614">Plasmid</keyword>